<accession>A0ABR7NL88</accession>
<dbReference type="InterPro" id="IPR050155">
    <property type="entry name" value="HAD-like_hydrolase_sf"/>
</dbReference>
<sequence>MKLPYDTLLFDLDGTIIDSAPGVFASLRPAFAAVGLPEPSEALLRRFIGPPLAESFETYCHLDGEKISEAIRVFRSHYEVDGKLLCSAYPGLERLFARLKRAGKRLFVATSKPEVFAREIMANLGLASYFDGIYGADLSERVEKWEVLARLIMENTGIDREHAVMIGDRKYDVVGAARCGLDCIGILYGFGDRAEFEAAGAKYITETVESLEELLLPPQWRKSI</sequence>
<reference evidence="1 2" key="1">
    <citation type="submission" date="2020-08" db="EMBL/GenBank/DDBJ databases">
        <title>Genome public.</title>
        <authorList>
            <person name="Liu C."/>
            <person name="Sun Q."/>
        </authorList>
    </citation>
    <scope>NUCLEOTIDE SEQUENCE [LARGE SCALE GENOMIC DNA]</scope>
    <source>
        <strain evidence="1 2">BX1</strain>
    </source>
</reference>
<evidence type="ECO:0000313" key="2">
    <source>
        <dbReference type="Proteomes" id="UP000658131"/>
    </source>
</evidence>
<dbReference type="InterPro" id="IPR041492">
    <property type="entry name" value="HAD_2"/>
</dbReference>
<dbReference type="PANTHER" id="PTHR43434:SF20">
    <property type="entry name" value="5'-NUCLEOTIDASE"/>
    <property type="match status" value="1"/>
</dbReference>
<protein>
    <submittedName>
        <fullName evidence="1">HAD hydrolase-like protein</fullName>
    </submittedName>
</protein>
<comment type="caution">
    <text evidence="1">The sequence shown here is derived from an EMBL/GenBank/DDBJ whole genome shotgun (WGS) entry which is preliminary data.</text>
</comment>
<evidence type="ECO:0000313" key="1">
    <source>
        <dbReference type="EMBL" id="MBC8577174.1"/>
    </source>
</evidence>
<dbReference type="Gene3D" id="1.10.150.240">
    <property type="entry name" value="Putative phosphatase, domain 2"/>
    <property type="match status" value="1"/>
</dbReference>
<dbReference type="Gene3D" id="3.40.50.1000">
    <property type="entry name" value="HAD superfamily/HAD-like"/>
    <property type="match status" value="1"/>
</dbReference>
<dbReference type="EMBL" id="JACRTB010000023">
    <property type="protein sequence ID" value="MBC8577174.1"/>
    <property type="molecule type" value="Genomic_DNA"/>
</dbReference>
<organism evidence="1 2">
    <name type="scientific">Yanshouia hominis</name>
    <dbReference type="NCBI Taxonomy" id="2763673"/>
    <lineage>
        <taxon>Bacteria</taxon>
        <taxon>Bacillati</taxon>
        <taxon>Bacillota</taxon>
        <taxon>Clostridia</taxon>
        <taxon>Eubacteriales</taxon>
        <taxon>Oscillospiraceae</taxon>
        <taxon>Yanshouia</taxon>
    </lineage>
</organism>
<dbReference type="InterPro" id="IPR036412">
    <property type="entry name" value="HAD-like_sf"/>
</dbReference>
<dbReference type="InterPro" id="IPR023198">
    <property type="entry name" value="PGP-like_dom2"/>
</dbReference>
<dbReference type="PANTHER" id="PTHR43434">
    <property type="entry name" value="PHOSPHOGLYCOLATE PHOSPHATASE"/>
    <property type="match status" value="1"/>
</dbReference>
<dbReference type="Pfam" id="PF13419">
    <property type="entry name" value="HAD_2"/>
    <property type="match status" value="1"/>
</dbReference>
<dbReference type="Proteomes" id="UP000658131">
    <property type="component" value="Unassembled WGS sequence"/>
</dbReference>
<dbReference type="SFLD" id="SFLDG01129">
    <property type="entry name" value="C1.5:_HAD__Beta-PGM__Phosphata"/>
    <property type="match status" value="1"/>
</dbReference>
<dbReference type="RefSeq" id="WP_262400640.1">
    <property type="nucleotide sequence ID" value="NZ_JACRTB010000023.1"/>
</dbReference>
<keyword evidence="2" id="KW-1185">Reference proteome</keyword>
<name>A0ABR7NL88_9FIRM</name>
<gene>
    <name evidence="1" type="ORF">H8717_12245</name>
</gene>
<dbReference type="SFLD" id="SFLDS00003">
    <property type="entry name" value="Haloacid_Dehalogenase"/>
    <property type="match status" value="1"/>
</dbReference>
<dbReference type="SUPFAM" id="SSF56784">
    <property type="entry name" value="HAD-like"/>
    <property type="match status" value="1"/>
</dbReference>
<proteinExistence type="predicted"/>
<dbReference type="InterPro" id="IPR023214">
    <property type="entry name" value="HAD_sf"/>
</dbReference>